<reference evidence="1" key="5">
    <citation type="journal article" date="2021" name="G3 (Bethesda)">
        <title>Aegilops tauschii genome assembly Aet v5.0 features greater sequence contiguity and improved annotation.</title>
        <authorList>
            <person name="Wang L."/>
            <person name="Zhu T."/>
            <person name="Rodriguez J.C."/>
            <person name="Deal K.R."/>
            <person name="Dubcovsky J."/>
            <person name="McGuire P.E."/>
            <person name="Lux T."/>
            <person name="Spannagl M."/>
            <person name="Mayer K.F.X."/>
            <person name="Baldrich P."/>
            <person name="Meyers B.C."/>
            <person name="Huo N."/>
            <person name="Gu Y.Q."/>
            <person name="Zhou H."/>
            <person name="Devos K.M."/>
            <person name="Bennetzen J.L."/>
            <person name="Unver T."/>
            <person name="Budak H."/>
            <person name="Gulick P.J."/>
            <person name="Galiba G."/>
            <person name="Kalapos B."/>
            <person name="Nelson D.R."/>
            <person name="Li P."/>
            <person name="You F.M."/>
            <person name="Luo M.C."/>
            <person name="Dvorak J."/>
        </authorList>
    </citation>
    <scope>NUCLEOTIDE SEQUENCE [LARGE SCALE GENOMIC DNA]</scope>
    <source>
        <strain evidence="1">cv. AL8/78</strain>
    </source>
</reference>
<reference evidence="1" key="4">
    <citation type="submission" date="2019-03" db="UniProtKB">
        <authorList>
            <consortium name="EnsemblPlants"/>
        </authorList>
    </citation>
    <scope>IDENTIFICATION</scope>
</reference>
<dbReference type="AlphaFoldDB" id="A0A453T9W6"/>
<evidence type="ECO:0000313" key="1">
    <source>
        <dbReference type="EnsemblPlants" id="AET7Gv21305100.1"/>
    </source>
</evidence>
<dbReference type="EnsemblPlants" id="AET7Gv21305100.1">
    <property type="protein sequence ID" value="AET7Gv21305100.1"/>
    <property type="gene ID" value="AET7Gv21305100"/>
</dbReference>
<keyword evidence="2" id="KW-1185">Reference proteome</keyword>
<organism evidence="1 2">
    <name type="scientific">Aegilops tauschii subsp. strangulata</name>
    <name type="common">Goatgrass</name>
    <dbReference type="NCBI Taxonomy" id="200361"/>
    <lineage>
        <taxon>Eukaryota</taxon>
        <taxon>Viridiplantae</taxon>
        <taxon>Streptophyta</taxon>
        <taxon>Embryophyta</taxon>
        <taxon>Tracheophyta</taxon>
        <taxon>Spermatophyta</taxon>
        <taxon>Magnoliopsida</taxon>
        <taxon>Liliopsida</taxon>
        <taxon>Poales</taxon>
        <taxon>Poaceae</taxon>
        <taxon>BOP clade</taxon>
        <taxon>Pooideae</taxon>
        <taxon>Triticodae</taxon>
        <taxon>Triticeae</taxon>
        <taxon>Triticinae</taxon>
        <taxon>Aegilops</taxon>
    </lineage>
</organism>
<dbReference type="Gramene" id="AET7Gv21305100.1">
    <property type="protein sequence ID" value="AET7Gv21305100.1"/>
    <property type="gene ID" value="AET7Gv21305100"/>
</dbReference>
<name>A0A453T9W6_AEGTS</name>
<proteinExistence type="predicted"/>
<dbReference type="Proteomes" id="UP000015105">
    <property type="component" value="Chromosome 7D"/>
</dbReference>
<sequence length="48" mass="5805">MDTSLWVYIFFIYRSTNPRGRWSFPWAATCMYLCLQAPKFPPPPFFRP</sequence>
<accession>A0A453T9W6</accession>
<reference evidence="2" key="1">
    <citation type="journal article" date="2014" name="Science">
        <title>Ancient hybridizations among the ancestral genomes of bread wheat.</title>
        <authorList>
            <consortium name="International Wheat Genome Sequencing Consortium,"/>
            <person name="Marcussen T."/>
            <person name="Sandve S.R."/>
            <person name="Heier L."/>
            <person name="Spannagl M."/>
            <person name="Pfeifer M."/>
            <person name="Jakobsen K.S."/>
            <person name="Wulff B.B."/>
            <person name="Steuernagel B."/>
            <person name="Mayer K.F."/>
            <person name="Olsen O.A."/>
        </authorList>
    </citation>
    <scope>NUCLEOTIDE SEQUENCE [LARGE SCALE GENOMIC DNA]</scope>
    <source>
        <strain evidence="2">cv. AL8/78</strain>
    </source>
</reference>
<reference evidence="2" key="2">
    <citation type="journal article" date="2017" name="Nat. Plants">
        <title>The Aegilops tauschii genome reveals multiple impacts of transposons.</title>
        <authorList>
            <person name="Zhao G."/>
            <person name="Zou C."/>
            <person name="Li K."/>
            <person name="Wang K."/>
            <person name="Li T."/>
            <person name="Gao L."/>
            <person name="Zhang X."/>
            <person name="Wang H."/>
            <person name="Yang Z."/>
            <person name="Liu X."/>
            <person name="Jiang W."/>
            <person name="Mao L."/>
            <person name="Kong X."/>
            <person name="Jiao Y."/>
            <person name="Jia J."/>
        </authorList>
    </citation>
    <scope>NUCLEOTIDE SEQUENCE [LARGE SCALE GENOMIC DNA]</scope>
    <source>
        <strain evidence="2">cv. AL8/78</strain>
    </source>
</reference>
<protein>
    <submittedName>
        <fullName evidence="1">Uncharacterized protein</fullName>
    </submittedName>
</protein>
<reference evidence="1" key="3">
    <citation type="journal article" date="2017" name="Nature">
        <title>Genome sequence of the progenitor of the wheat D genome Aegilops tauschii.</title>
        <authorList>
            <person name="Luo M.C."/>
            <person name="Gu Y.Q."/>
            <person name="Puiu D."/>
            <person name="Wang H."/>
            <person name="Twardziok S.O."/>
            <person name="Deal K.R."/>
            <person name="Huo N."/>
            <person name="Zhu T."/>
            <person name="Wang L."/>
            <person name="Wang Y."/>
            <person name="McGuire P.E."/>
            <person name="Liu S."/>
            <person name="Long H."/>
            <person name="Ramasamy R.K."/>
            <person name="Rodriguez J.C."/>
            <person name="Van S.L."/>
            <person name="Yuan L."/>
            <person name="Wang Z."/>
            <person name="Xia Z."/>
            <person name="Xiao L."/>
            <person name="Anderson O.D."/>
            <person name="Ouyang S."/>
            <person name="Liang Y."/>
            <person name="Zimin A.V."/>
            <person name="Pertea G."/>
            <person name="Qi P."/>
            <person name="Bennetzen J.L."/>
            <person name="Dai X."/>
            <person name="Dawson M.W."/>
            <person name="Muller H.G."/>
            <person name="Kugler K."/>
            <person name="Rivarola-Duarte L."/>
            <person name="Spannagl M."/>
            <person name="Mayer K.F.X."/>
            <person name="Lu F.H."/>
            <person name="Bevan M.W."/>
            <person name="Leroy P."/>
            <person name="Li P."/>
            <person name="You F.M."/>
            <person name="Sun Q."/>
            <person name="Liu Z."/>
            <person name="Lyons E."/>
            <person name="Wicker T."/>
            <person name="Salzberg S.L."/>
            <person name="Devos K.M."/>
            <person name="Dvorak J."/>
        </authorList>
    </citation>
    <scope>NUCLEOTIDE SEQUENCE [LARGE SCALE GENOMIC DNA]</scope>
    <source>
        <strain evidence="1">cv. AL8/78</strain>
    </source>
</reference>
<evidence type="ECO:0000313" key="2">
    <source>
        <dbReference type="Proteomes" id="UP000015105"/>
    </source>
</evidence>